<protein>
    <submittedName>
        <fullName evidence="2">Germin-like protein 3-1</fullName>
    </submittedName>
</protein>
<gene>
    <name evidence="2" type="ORF">Sangu_0512000</name>
</gene>
<dbReference type="InterPro" id="IPR006045">
    <property type="entry name" value="Cupin_1"/>
</dbReference>
<dbReference type="InterPro" id="IPR014710">
    <property type="entry name" value="RmlC-like_jellyroll"/>
</dbReference>
<feature type="domain" description="Cupin type-1" evidence="1">
    <location>
        <begin position="2"/>
        <end position="46"/>
    </location>
</feature>
<organism evidence="2">
    <name type="scientific">Sesamum angustifolium</name>
    <dbReference type="NCBI Taxonomy" id="2727405"/>
    <lineage>
        <taxon>Eukaryota</taxon>
        <taxon>Viridiplantae</taxon>
        <taxon>Streptophyta</taxon>
        <taxon>Embryophyta</taxon>
        <taxon>Tracheophyta</taxon>
        <taxon>Spermatophyta</taxon>
        <taxon>Magnoliopsida</taxon>
        <taxon>eudicotyledons</taxon>
        <taxon>Gunneridae</taxon>
        <taxon>Pentapetalae</taxon>
        <taxon>asterids</taxon>
        <taxon>lamiids</taxon>
        <taxon>Lamiales</taxon>
        <taxon>Pedaliaceae</taxon>
        <taxon>Sesamum</taxon>
    </lineage>
</organism>
<dbReference type="EMBL" id="JACGWK010000003">
    <property type="protein sequence ID" value="KAL0364144.1"/>
    <property type="molecule type" value="Genomic_DNA"/>
</dbReference>
<accession>A0AAW2Q8P3</accession>
<sequence length="56" mass="5926">MRPALAVSGLSSQNPGAQISSIATFTSNPQMPDDVLKKGFQVNAQDVIKIRRNLGG</sequence>
<proteinExistence type="predicted"/>
<comment type="caution">
    <text evidence="2">The sequence shown here is derived from an EMBL/GenBank/DDBJ whole genome shotgun (WGS) entry which is preliminary data.</text>
</comment>
<reference evidence="2" key="2">
    <citation type="journal article" date="2024" name="Plant">
        <title>Genomic evolution and insights into agronomic trait innovations of Sesamum species.</title>
        <authorList>
            <person name="Miao H."/>
            <person name="Wang L."/>
            <person name="Qu L."/>
            <person name="Liu H."/>
            <person name="Sun Y."/>
            <person name="Le M."/>
            <person name="Wang Q."/>
            <person name="Wei S."/>
            <person name="Zheng Y."/>
            <person name="Lin W."/>
            <person name="Duan Y."/>
            <person name="Cao H."/>
            <person name="Xiong S."/>
            <person name="Wang X."/>
            <person name="Wei L."/>
            <person name="Li C."/>
            <person name="Ma Q."/>
            <person name="Ju M."/>
            <person name="Zhao R."/>
            <person name="Li G."/>
            <person name="Mu C."/>
            <person name="Tian Q."/>
            <person name="Mei H."/>
            <person name="Zhang T."/>
            <person name="Gao T."/>
            <person name="Zhang H."/>
        </authorList>
    </citation>
    <scope>NUCLEOTIDE SEQUENCE</scope>
    <source>
        <strain evidence="2">G01</strain>
    </source>
</reference>
<dbReference type="AlphaFoldDB" id="A0AAW2Q8P3"/>
<dbReference type="Pfam" id="PF00190">
    <property type="entry name" value="Cupin_1"/>
    <property type="match status" value="1"/>
</dbReference>
<evidence type="ECO:0000313" key="2">
    <source>
        <dbReference type="EMBL" id="KAL0364144.1"/>
    </source>
</evidence>
<evidence type="ECO:0000259" key="1">
    <source>
        <dbReference type="Pfam" id="PF00190"/>
    </source>
</evidence>
<reference evidence="2" key="1">
    <citation type="submission" date="2020-06" db="EMBL/GenBank/DDBJ databases">
        <authorList>
            <person name="Li T."/>
            <person name="Hu X."/>
            <person name="Zhang T."/>
            <person name="Song X."/>
            <person name="Zhang H."/>
            <person name="Dai N."/>
            <person name="Sheng W."/>
            <person name="Hou X."/>
            <person name="Wei L."/>
        </authorList>
    </citation>
    <scope>NUCLEOTIDE SEQUENCE</scope>
    <source>
        <strain evidence="2">G01</strain>
        <tissue evidence="2">Leaf</tissue>
    </source>
</reference>
<name>A0AAW2Q8P3_9LAMI</name>
<dbReference type="Gene3D" id="2.60.120.10">
    <property type="entry name" value="Jelly Rolls"/>
    <property type="match status" value="1"/>
</dbReference>